<name>A0ABD2A354_VESSQ</name>
<proteinExistence type="predicted"/>
<gene>
    <name evidence="1" type="ORF">V1478_016016</name>
</gene>
<accession>A0ABD2A354</accession>
<reference evidence="1 2" key="1">
    <citation type="journal article" date="2024" name="Ann. Entomol. Soc. Am.">
        <title>Genomic analyses of the southern and eastern yellowjacket wasps (Hymenoptera: Vespidae) reveal evolutionary signatures of social life.</title>
        <authorList>
            <person name="Catto M.A."/>
            <person name="Caine P.B."/>
            <person name="Orr S.E."/>
            <person name="Hunt B.G."/>
            <person name="Goodisman M.A.D."/>
        </authorList>
    </citation>
    <scope>NUCLEOTIDE SEQUENCE [LARGE SCALE GENOMIC DNA]</scope>
    <source>
        <strain evidence="1">233</strain>
        <tissue evidence="1">Head and thorax</tissue>
    </source>
</reference>
<organism evidence="1 2">
    <name type="scientific">Vespula squamosa</name>
    <name type="common">Southern yellow jacket</name>
    <name type="synonym">Wasp</name>
    <dbReference type="NCBI Taxonomy" id="30214"/>
    <lineage>
        <taxon>Eukaryota</taxon>
        <taxon>Metazoa</taxon>
        <taxon>Ecdysozoa</taxon>
        <taxon>Arthropoda</taxon>
        <taxon>Hexapoda</taxon>
        <taxon>Insecta</taxon>
        <taxon>Pterygota</taxon>
        <taxon>Neoptera</taxon>
        <taxon>Endopterygota</taxon>
        <taxon>Hymenoptera</taxon>
        <taxon>Apocrita</taxon>
        <taxon>Aculeata</taxon>
        <taxon>Vespoidea</taxon>
        <taxon>Vespidae</taxon>
        <taxon>Vespinae</taxon>
        <taxon>Vespula</taxon>
    </lineage>
</organism>
<dbReference type="EMBL" id="JAUDFV010000156">
    <property type="protein sequence ID" value="KAL2714831.1"/>
    <property type="molecule type" value="Genomic_DNA"/>
</dbReference>
<evidence type="ECO:0000313" key="1">
    <source>
        <dbReference type="EMBL" id="KAL2714831.1"/>
    </source>
</evidence>
<evidence type="ECO:0000313" key="2">
    <source>
        <dbReference type="Proteomes" id="UP001607302"/>
    </source>
</evidence>
<dbReference type="Proteomes" id="UP001607302">
    <property type="component" value="Unassembled WGS sequence"/>
</dbReference>
<dbReference type="AlphaFoldDB" id="A0ABD2A354"/>
<sequence>MALAMLGLSFEGFDGKSEGKRGKARELNGSADIGPSLHLAVGIVEPSTATATVERYRQDADSARGTIELASKSKRQRIKPTWSTNLHSHYTKASVETKVYKVLVNPPVGMLRVLFFLRCVSYHRHSSSSRLILSSWMDRRYPPGETASTLSVLSEHTLTCRYTLEALKQHFEKLPFFLPLRCLEANTSLLFCIPRRREI</sequence>
<keyword evidence="2" id="KW-1185">Reference proteome</keyword>
<protein>
    <submittedName>
        <fullName evidence="1">Uncharacterized protein</fullName>
    </submittedName>
</protein>
<comment type="caution">
    <text evidence="1">The sequence shown here is derived from an EMBL/GenBank/DDBJ whole genome shotgun (WGS) entry which is preliminary data.</text>
</comment>